<evidence type="ECO:0000313" key="4">
    <source>
        <dbReference type="Proteomes" id="UP000053947"/>
    </source>
</evidence>
<dbReference type="Pfam" id="PF01012">
    <property type="entry name" value="ETF"/>
    <property type="match status" value="1"/>
</dbReference>
<feature type="domain" description="Electron transfer flavoprotein alpha/beta-subunit N-terminal" evidence="2">
    <location>
        <begin position="27"/>
        <end position="218"/>
    </location>
</feature>
<dbReference type="STRING" id="1217799.DEALK_16890"/>
<dbReference type="RefSeq" id="WP_058439770.1">
    <property type="nucleotide sequence ID" value="NZ_KQ758903.1"/>
</dbReference>
<dbReference type="InterPro" id="IPR012255">
    <property type="entry name" value="ETF_b"/>
</dbReference>
<dbReference type="EMBL" id="LFDV01000002">
    <property type="protein sequence ID" value="KTB48842.1"/>
    <property type="molecule type" value="Genomic_DNA"/>
</dbReference>
<dbReference type="SMART" id="SM00893">
    <property type="entry name" value="ETF"/>
    <property type="match status" value="1"/>
</dbReference>
<dbReference type="Gene3D" id="3.40.50.620">
    <property type="entry name" value="HUPs"/>
    <property type="match status" value="1"/>
</dbReference>
<gene>
    <name evidence="3" type="ORF">DEALK_16890</name>
</gene>
<organism evidence="3 4">
    <name type="scientific">Dehalogenimonas alkenigignens</name>
    <dbReference type="NCBI Taxonomy" id="1217799"/>
    <lineage>
        <taxon>Bacteria</taxon>
        <taxon>Bacillati</taxon>
        <taxon>Chloroflexota</taxon>
        <taxon>Dehalococcoidia</taxon>
        <taxon>Dehalococcoidales</taxon>
        <taxon>Dehalococcoidaceae</taxon>
        <taxon>Dehalogenimonas</taxon>
    </lineage>
</organism>
<name>A0A0W0GJU5_9CHLR</name>
<dbReference type="Proteomes" id="UP000053947">
    <property type="component" value="Unassembled WGS sequence"/>
</dbReference>
<sequence>MDIIVLIKQIPDPEIPPASFKIDPSGTKVVPPAGVSPVIDPYSEHALEAGLRLKDTNTGSTLKAVSLGSGLNKELLKKALALGADELILLDDPAFADLDSAAAAAVLAAAVKKIGKFDVILAGRTAADWDAGQTGLLLAGHLGLPSLSRARKVEFTGGKLRVERIVNGGFEVVEAALPAVVTVSGELGKLRLPNIRGVLAAKKKEPLFWKATDLGTVAVNRLVKLVRLYQPVREAKCELIPGATPEEQGANLALKLRELKLI</sequence>
<dbReference type="InterPro" id="IPR014730">
    <property type="entry name" value="ETF_a/b_N"/>
</dbReference>
<evidence type="ECO:0000313" key="3">
    <source>
        <dbReference type="EMBL" id="KTB48842.1"/>
    </source>
</evidence>
<keyword evidence="4" id="KW-1185">Reference proteome</keyword>
<dbReference type="GO" id="GO:0009055">
    <property type="term" value="F:electron transfer activity"/>
    <property type="evidence" value="ECO:0007669"/>
    <property type="project" value="InterPro"/>
</dbReference>
<protein>
    <recommendedName>
        <fullName evidence="1">Electron transfer flavoprotein small subunit</fullName>
    </recommendedName>
</protein>
<comment type="caution">
    <text evidence="3">The sequence shown here is derived from an EMBL/GenBank/DDBJ whole genome shotgun (WGS) entry which is preliminary data.</text>
</comment>
<evidence type="ECO:0000259" key="2">
    <source>
        <dbReference type="SMART" id="SM00893"/>
    </source>
</evidence>
<dbReference type="PIRSF" id="PIRSF000090">
    <property type="entry name" value="Beta-ETF"/>
    <property type="match status" value="1"/>
</dbReference>
<evidence type="ECO:0000256" key="1">
    <source>
        <dbReference type="ARBA" id="ARBA00042002"/>
    </source>
</evidence>
<accession>A0A0W0GJU5</accession>
<dbReference type="AlphaFoldDB" id="A0A0W0GJU5"/>
<dbReference type="PANTHER" id="PTHR21294:SF17">
    <property type="entry name" value="PROTEIN FIXA"/>
    <property type="match status" value="1"/>
</dbReference>
<dbReference type="PANTHER" id="PTHR21294">
    <property type="entry name" value="ELECTRON TRANSFER FLAVOPROTEIN BETA-SUBUNIT"/>
    <property type="match status" value="1"/>
</dbReference>
<reference evidence="3 4" key="1">
    <citation type="submission" date="2015-06" db="EMBL/GenBank/DDBJ databases">
        <title>Genome sequence of the organohalide-respiring Dehalogenimonas alkenigignens type strain (IP3-3T).</title>
        <authorList>
            <person name="Key T.A."/>
            <person name="Richmond D.P."/>
            <person name="Bowman K.S."/>
            <person name="Cho Y.-J."/>
            <person name="Chun J."/>
            <person name="da Costa M.S."/>
            <person name="Rainey F.A."/>
            <person name="Moe W.M."/>
        </authorList>
    </citation>
    <scope>NUCLEOTIDE SEQUENCE [LARGE SCALE GENOMIC DNA]</scope>
    <source>
        <strain evidence="3 4">IP3-3</strain>
    </source>
</reference>
<proteinExistence type="predicted"/>
<dbReference type="InterPro" id="IPR014729">
    <property type="entry name" value="Rossmann-like_a/b/a_fold"/>
</dbReference>
<dbReference type="SUPFAM" id="SSF52402">
    <property type="entry name" value="Adenine nucleotide alpha hydrolases-like"/>
    <property type="match status" value="1"/>
</dbReference>